<dbReference type="OrthoDB" id="9805976at2"/>
<name>B6FYR3_PEPHT</name>
<dbReference type="GO" id="GO:0016491">
    <property type="term" value="F:oxidoreductase activity"/>
    <property type="evidence" value="ECO:0007669"/>
    <property type="project" value="UniProtKB-KW"/>
</dbReference>
<keyword evidence="2" id="KW-0288">FMN</keyword>
<dbReference type="SUPFAM" id="SSF52218">
    <property type="entry name" value="Flavoproteins"/>
    <property type="match status" value="1"/>
</dbReference>
<feature type="domain" description="NADPH-dependent FMN reductase-like" evidence="3">
    <location>
        <begin position="10"/>
        <end position="120"/>
    </location>
</feature>
<dbReference type="eggNOG" id="COG0655">
    <property type="taxonomic scope" value="Bacteria"/>
</dbReference>
<dbReference type="PANTHER" id="PTHR43278">
    <property type="entry name" value="NAD(P)H-DEPENDENT FMN-CONTAINING OXIDOREDUCTASE YWQN-RELATED"/>
    <property type="match status" value="1"/>
</dbReference>
<dbReference type="PANTHER" id="PTHR43278:SF2">
    <property type="entry name" value="IRON-SULFUR FLAVOPROTEIN"/>
    <property type="match status" value="1"/>
</dbReference>
<dbReference type="Proteomes" id="UP000003178">
    <property type="component" value="Unassembled WGS sequence"/>
</dbReference>
<evidence type="ECO:0000256" key="1">
    <source>
        <dbReference type="ARBA" id="ARBA00022630"/>
    </source>
</evidence>
<dbReference type="HOGENOM" id="CLU_050993_4_1_9"/>
<dbReference type="InterPro" id="IPR005025">
    <property type="entry name" value="FMN_Rdtase-like_dom"/>
</dbReference>
<evidence type="ECO:0000256" key="2">
    <source>
        <dbReference type="ARBA" id="ARBA00022643"/>
    </source>
</evidence>
<keyword evidence="1" id="KW-0285">Flavoprotein</keyword>
<evidence type="ECO:0000259" key="3">
    <source>
        <dbReference type="Pfam" id="PF03358"/>
    </source>
</evidence>
<reference evidence="4 5" key="2">
    <citation type="submission" date="2008-10" db="EMBL/GenBank/DDBJ databases">
        <title>Draft genome sequence of Clostridium hiranonis (DSM 13275).</title>
        <authorList>
            <person name="Sudarsanam P."/>
            <person name="Ley R."/>
            <person name="Guruge J."/>
            <person name="Turnbaugh P.J."/>
            <person name="Mahowald M."/>
            <person name="Liep D."/>
            <person name="Gordon J."/>
        </authorList>
    </citation>
    <scope>NUCLEOTIDE SEQUENCE [LARGE SCALE GENOMIC DNA]</scope>
    <source>
        <strain evidence="4 5">DSM 13275</strain>
    </source>
</reference>
<dbReference type="EMBL" id="ABWP01000045">
    <property type="protein sequence ID" value="EEA85294.1"/>
    <property type="molecule type" value="Genomic_DNA"/>
</dbReference>
<evidence type="ECO:0000313" key="4">
    <source>
        <dbReference type="EMBL" id="EEA85294.1"/>
    </source>
</evidence>
<comment type="caution">
    <text evidence="4">The sequence shown here is derived from an EMBL/GenBank/DDBJ whole genome shotgun (WGS) entry which is preliminary data.</text>
</comment>
<dbReference type="STRING" id="500633.CLOHIR_01017"/>
<evidence type="ECO:0000313" key="5">
    <source>
        <dbReference type="Proteomes" id="UP000003178"/>
    </source>
</evidence>
<keyword evidence="4" id="KW-0560">Oxidoreductase</keyword>
<proteinExistence type="predicted"/>
<reference evidence="4 5" key="1">
    <citation type="submission" date="2008-09" db="EMBL/GenBank/DDBJ databases">
        <authorList>
            <person name="Fulton L."/>
            <person name="Clifton S."/>
            <person name="Fulton B."/>
            <person name="Xu J."/>
            <person name="Minx P."/>
            <person name="Pepin K.H."/>
            <person name="Johnson M."/>
            <person name="Thiruvilangam P."/>
            <person name="Bhonagiri V."/>
            <person name="Nash W.E."/>
            <person name="Mardis E.R."/>
            <person name="Wilson R.K."/>
        </authorList>
    </citation>
    <scope>NUCLEOTIDE SEQUENCE [LARGE SCALE GENOMIC DNA]</scope>
    <source>
        <strain evidence="4 5">DSM 13275</strain>
    </source>
</reference>
<sequence>MEIGNMTKDILIINASPRKDKNCFNISRDISKILEREGVSYALLDIYEMDIDYCNACGYCEHKKGCRIKDDMTELYEMFDKSRGTVVISPVYFNSVPAKMKTVVDRTQAVYSSKFVLGDSMIDRGRKRAGMYLAVGGSKPYEDQFDGGDIVMDFFFKSINSRSIKNIRIPDSDEVSYVESEELVECIKKSTEEYAAHIKEIMSE</sequence>
<gene>
    <name evidence="4" type="ORF">CLOHIR_01017</name>
</gene>
<dbReference type="InterPro" id="IPR051796">
    <property type="entry name" value="ISF_SsuE-like"/>
</dbReference>
<keyword evidence="5" id="KW-1185">Reference proteome</keyword>
<organism evidence="4 5">
    <name type="scientific">Peptacetobacter hiranonis (strain DSM 13275 / JCM 10541 / KCTC 15199 / TO-931)</name>
    <name type="common">Clostridium hiranonis</name>
    <dbReference type="NCBI Taxonomy" id="500633"/>
    <lineage>
        <taxon>Bacteria</taxon>
        <taxon>Bacillati</taxon>
        <taxon>Bacillota</taxon>
        <taxon>Clostridia</taxon>
        <taxon>Peptostreptococcales</taxon>
        <taxon>Peptostreptococcaceae</taxon>
        <taxon>Peptacetobacter</taxon>
    </lineage>
</organism>
<dbReference type="AlphaFoldDB" id="B6FYR3"/>
<dbReference type="InterPro" id="IPR029039">
    <property type="entry name" value="Flavoprotein-like_sf"/>
</dbReference>
<dbReference type="EC" id="1.7.-.-" evidence="4"/>
<accession>B6FYR3</accession>
<dbReference type="Gene3D" id="3.40.50.360">
    <property type="match status" value="1"/>
</dbReference>
<dbReference type="Pfam" id="PF03358">
    <property type="entry name" value="FMN_red"/>
    <property type="match status" value="1"/>
</dbReference>
<protein>
    <submittedName>
        <fullName evidence="4">Flavin reductase</fullName>
        <ecNumber evidence="4">1.7.-.-</ecNumber>
    </submittedName>
</protein>